<comment type="similarity">
    <text evidence="7">Belongs to the binding-protein-dependent transport system permease family.</text>
</comment>
<evidence type="ECO:0000256" key="7">
    <source>
        <dbReference type="RuleBase" id="RU363032"/>
    </source>
</evidence>
<feature type="transmembrane region" description="Helical" evidence="7">
    <location>
        <begin position="257"/>
        <end position="284"/>
    </location>
</feature>
<dbReference type="InterPro" id="IPR035906">
    <property type="entry name" value="MetI-like_sf"/>
</dbReference>
<keyword evidence="10" id="KW-1185">Reference proteome</keyword>
<evidence type="ECO:0000256" key="6">
    <source>
        <dbReference type="ARBA" id="ARBA00023136"/>
    </source>
</evidence>
<gene>
    <name evidence="9" type="ORF">GCM10009839_01540</name>
</gene>
<protein>
    <submittedName>
        <fullName evidence="9">ABC transporter permease</fullName>
    </submittedName>
</protein>
<sequence length="297" mass="29975">MSAASADGAGPATGAVPRRRLPVRIRPARPAALAAGLVLALILLAAIWPGLFTGRPPNAVDPPAALQGPGAAHLFGTDELGRDEFSRVVHGTRVSLGVGLGATALALALGSAAGVVAATAGRVVDEAVMRVCDILLSFPGLLLALLVVAVLGPGTADATVAIGVSMAPGFAKLVRSQALVIRRSDYVRAAVTFGRRRSEIHLRHVAPNALAPLLVLATVTVGGAIVAGSSLSFLGLGPQPPSPDWGSMLADGQNYLAVSWAVAVFPGLAVTATVVSSTVVGAYLRRRFEGRGAGDGF</sequence>
<dbReference type="SUPFAM" id="SSF161098">
    <property type="entry name" value="MetI-like"/>
    <property type="match status" value="1"/>
</dbReference>
<feature type="transmembrane region" description="Helical" evidence="7">
    <location>
        <begin position="213"/>
        <end position="237"/>
    </location>
</feature>
<keyword evidence="3" id="KW-1003">Cell membrane</keyword>
<dbReference type="RefSeq" id="WP_344663484.1">
    <property type="nucleotide sequence ID" value="NZ_BAAAQN010000001.1"/>
</dbReference>
<evidence type="ECO:0000256" key="5">
    <source>
        <dbReference type="ARBA" id="ARBA00022989"/>
    </source>
</evidence>
<dbReference type="CDD" id="cd06261">
    <property type="entry name" value="TM_PBP2"/>
    <property type="match status" value="1"/>
</dbReference>
<dbReference type="InterPro" id="IPR000515">
    <property type="entry name" value="MetI-like"/>
</dbReference>
<evidence type="ECO:0000256" key="1">
    <source>
        <dbReference type="ARBA" id="ARBA00004651"/>
    </source>
</evidence>
<keyword evidence="2 7" id="KW-0813">Transport</keyword>
<accession>A0ABN2TJ49</accession>
<dbReference type="Proteomes" id="UP001500751">
    <property type="component" value="Unassembled WGS sequence"/>
</dbReference>
<dbReference type="PANTHER" id="PTHR43386:SF25">
    <property type="entry name" value="PEPTIDE ABC TRANSPORTER PERMEASE PROTEIN"/>
    <property type="match status" value="1"/>
</dbReference>
<evidence type="ECO:0000313" key="10">
    <source>
        <dbReference type="Proteomes" id="UP001500751"/>
    </source>
</evidence>
<comment type="caution">
    <text evidence="9">The sequence shown here is derived from an EMBL/GenBank/DDBJ whole genome shotgun (WGS) entry which is preliminary data.</text>
</comment>
<feature type="transmembrane region" description="Helical" evidence="7">
    <location>
        <begin position="28"/>
        <end position="48"/>
    </location>
</feature>
<proteinExistence type="inferred from homology"/>
<dbReference type="Pfam" id="PF00528">
    <property type="entry name" value="BPD_transp_1"/>
    <property type="match status" value="1"/>
</dbReference>
<evidence type="ECO:0000313" key="9">
    <source>
        <dbReference type="EMBL" id="GAA2011197.1"/>
    </source>
</evidence>
<evidence type="ECO:0000256" key="3">
    <source>
        <dbReference type="ARBA" id="ARBA00022475"/>
    </source>
</evidence>
<evidence type="ECO:0000256" key="4">
    <source>
        <dbReference type="ARBA" id="ARBA00022692"/>
    </source>
</evidence>
<dbReference type="EMBL" id="BAAAQN010000001">
    <property type="protein sequence ID" value="GAA2011197.1"/>
    <property type="molecule type" value="Genomic_DNA"/>
</dbReference>
<evidence type="ECO:0000259" key="8">
    <source>
        <dbReference type="PROSITE" id="PS50928"/>
    </source>
</evidence>
<keyword evidence="6 7" id="KW-0472">Membrane</keyword>
<evidence type="ECO:0000256" key="2">
    <source>
        <dbReference type="ARBA" id="ARBA00022448"/>
    </source>
</evidence>
<dbReference type="PANTHER" id="PTHR43386">
    <property type="entry name" value="OLIGOPEPTIDE TRANSPORT SYSTEM PERMEASE PROTEIN APPC"/>
    <property type="match status" value="1"/>
</dbReference>
<feature type="transmembrane region" description="Helical" evidence="7">
    <location>
        <begin position="94"/>
        <end position="119"/>
    </location>
</feature>
<feature type="transmembrane region" description="Helical" evidence="7">
    <location>
        <begin position="131"/>
        <end position="152"/>
    </location>
</feature>
<feature type="domain" description="ABC transmembrane type-1" evidence="8">
    <location>
        <begin position="92"/>
        <end position="281"/>
    </location>
</feature>
<organism evidence="9 10">
    <name type="scientific">Catenulispora yoronensis</name>
    <dbReference type="NCBI Taxonomy" id="450799"/>
    <lineage>
        <taxon>Bacteria</taxon>
        <taxon>Bacillati</taxon>
        <taxon>Actinomycetota</taxon>
        <taxon>Actinomycetes</taxon>
        <taxon>Catenulisporales</taxon>
        <taxon>Catenulisporaceae</taxon>
        <taxon>Catenulispora</taxon>
    </lineage>
</organism>
<name>A0ABN2TJ49_9ACTN</name>
<dbReference type="Gene3D" id="1.10.3720.10">
    <property type="entry name" value="MetI-like"/>
    <property type="match status" value="1"/>
</dbReference>
<reference evidence="9 10" key="1">
    <citation type="journal article" date="2019" name="Int. J. Syst. Evol. Microbiol.">
        <title>The Global Catalogue of Microorganisms (GCM) 10K type strain sequencing project: providing services to taxonomists for standard genome sequencing and annotation.</title>
        <authorList>
            <consortium name="The Broad Institute Genomics Platform"/>
            <consortium name="The Broad Institute Genome Sequencing Center for Infectious Disease"/>
            <person name="Wu L."/>
            <person name="Ma J."/>
        </authorList>
    </citation>
    <scope>NUCLEOTIDE SEQUENCE [LARGE SCALE GENOMIC DNA]</scope>
    <source>
        <strain evidence="9 10">JCM 16014</strain>
    </source>
</reference>
<keyword evidence="4 7" id="KW-0812">Transmembrane</keyword>
<keyword evidence="5 7" id="KW-1133">Transmembrane helix</keyword>
<dbReference type="InterPro" id="IPR050366">
    <property type="entry name" value="BP-dependent_transpt_permease"/>
</dbReference>
<comment type="subcellular location">
    <subcellularLocation>
        <location evidence="1 7">Cell membrane</location>
        <topology evidence="1 7">Multi-pass membrane protein</topology>
    </subcellularLocation>
</comment>
<dbReference type="PROSITE" id="PS50928">
    <property type="entry name" value="ABC_TM1"/>
    <property type="match status" value="1"/>
</dbReference>